<dbReference type="GO" id="GO:0051604">
    <property type="term" value="P:protein maturation"/>
    <property type="evidence" value="ECO:0007669"/>
    <property type="project" value="InterPro"/>
</dbReference>
<evidence type="ECO:0000256" key="2">
    <source>
        <dbReference type="ARBA" id="ARBA00022723"/>
    </source>
</evidence>
<evidence type="ECO:0000313" key="6">
    <source>
        <dbReference type="Proteomes" id="UP000064249"/>
    </source>
</evidence>
<proteinExistence type="inferred from homology"/>
<dbReference type="Pfam" id="PF01155">
    <property type="entry name" value="HypA"/>
    <property type="match status" value="1"/>
</dbReference>
<comment type="function">
    <text evidence="4">Involved in the maturation of [NiFe] hydrogenases. Required for nickel insertion into the metal center of the hydrogenase.</text>
</comment>
<dbReference type="Proteomes" id="UP000064249">
    <property type="component" value="Unassembled WGS sequence"/>
</dbReference>
<evidence type="ECO:0000256" key="3">
    <source>
        <dbReference type="ARBA" id="ARBA00022833"/>
    </source>
</evidence>
<keyword evidence="3 4" id="KW-0862">Zinc</keyword>
<keyword evidence="1 4" id="KW-0533">Nickel</keyword>
<dbReference type="PANTHER" id="PTHR34535">
    <property type="entry name" value="HYDROGENASE MATURATION FACTOR HYPA"/>
    <property type="match status" value="1"/>
</dbReference>
<dbReference type="GO" id="GO:0016151">
    <property type="term" value="F:nickel cation binding"/>
    <property type="evidence" value="ECO:0007669"/>
    <property type="project" value="UniProtKB-UniRule"/>
</dbReference>
<dbReference type="NCBIfam" id="TIGR00100">
    <property type="entry name" value="hypA"/>
    <property type="match status" value="1"/>
</dbReference>
<evidence type="ECO:0000313" key="5">
    <source>
        <dbReference type="EMBL" id="KUK47058.1"/>
    </source>
</evidence>
<dbReference type="InterPro" id="IPR000688">
    <property type="entry name" value="HypA/HybF"/>
</dbReference>
<dbReference type="PANTHER" id="PTHR34535:SF3">
    <property type="entry name" value="HYDROGENASE MATURATION FACTOR HYPA"/>
    <property type="match status" value="1"/>
</dbReference>
<dbReference type="Gene3D" id="3.30.2320.80">
    <property type="match status" value="1"/>
</dbReference>
<comment type="caution">
    <text evidence="5">The sequence shown here is derived from an EMBL/GenBank/DDBJ whole genome shotgun (WGS) entry which is preliminary data.</text>
</comment>
<dbReference type="AlphaFoldDB" id="A0A101FZB0"/>
<sequence length="114" mass="12920">MHELAVTEEILRLAEQIAEEEQAIKVTDIYLEIGKLSGIIDESVTFYWDSLCKGTVCEEAVLHFNAIPTRMRCSDCGKEYVLEHDLVPCPTCKSMNIKIISGEEFTLHSVEIEK</sequence>
<comment type="similarity">
    <text evidence="4">Belongs to the HypA/HybF family.</text>
</comment>
<feature type="binding site" evidence="4">
    <location>
        <position position="2"/>
    </location>
    <ligand>
        <name>Ni(2+)</name>
        <dbReference type="ChEBI" id="CHEBI:49786"/>
    </ligand>
</feature>
<gene>
    <name evidence="4" type="primary">hypA</name>
    <name evidence="5" type="ORF">XD73_0004</name>
</gene>
<organism evidence="5 6">
    <name type="scientific">Anaerolinea thermophila</name>
    <dbReference type="NCBI Taxonomy" id="167964"/>
    <lineage>
        <taxon>Bacteria</taxon>
        <taxon>Bacillati</taxon>
        <taxon>Chloroflexota</taxon>
        <taxon>Anaerolineae</taxon>
        <taxon>Anaerolineales</taxon>
        <taxon>Anaerolineaceae</taxon>
        <taxon>Anaerolinea</taxon>
    </lineage>
</organism>
<reference evidence="5 6" key="1">
    <citation type="journal article" date="2015" name="MBio">
        <title>Genome-Resolved Metagenomic Analysis Reveals Roles for Candidate Phyla and Other Microbial Community Members in Biogeochemical Transformations in Oil Reservoirs.</title>
        <authorList>
            <person name="Hu P."/>
            <person name="Tom L."/>
            <person name="Singh A."/>
            <person name="Thomas B.C."/>
            <person name="Baker B.J."/>
            <person name="Piceno Y.M."/>
            <person name="Andersen G.L."/>
            <person name="Banfield J.F."/>
        </authorList>
    </citation>
    <scope>NUCLEOTIDE SEQUENCE [LARGE SCALE GENOMIC DNA]</scope>
    <source>
        <strain evidence="5">46_16</strain>
    </source>
</reference>
<protein>
    <recommendedName>
        <fullName evidence="4">Hydrogenase maturation factor HypA</fullName>
    </recommendedName>
</protein>
<feature type="binding site" evidence="4">
    <location>
        <position position="92"/>
    </location>
    <ligand>
        <name>Zn(2+)</name>
        <dbReference type="ChEBI" id="CHEBI:29105"/>
    </ligand>
</feature>
<accession>A0A101FZB0</accession>
<keyword evidence="2 4" id="KW-0479">Metal-binding</keyword>
<dbReference type="HAMAP" id="MF_00213">
    <property type="entry name" value="HypA_HybF"/>
    <property type="match status" value="1"/>
</dbReference>
<dbReference type="PIRSF" id="PIRSF004761">
    <property type="entry name" value="Hydrgn_mat_HypA"/>
    <property type="match status" value="1"/>
</dbReference>
<name>A0A101FZB0_9CHLR</name>
<feature type="binding site" evidence="4">
    <location>
        <position position="89"/>
    </location>
    <ligand>
        <name>Zn(2+)</name>
        <dbReference type="ChEBI" id="CHEBI:29105"/>
    </ligand>
</feature>
<evidence type="ECO:0000256" key="1">
    <source>
        <dbReference type="ARBA" id="ARBA00022596"/>
    </source>
</evidence>
<feature type="binding site" evidence="4">
    <location>
        <position position="73"/>
    </location>
    <ligand>
        <name>Zn(2+)</name>
        <dbReference type="ChEBI" id="CHEBI:29105"/>
    </ligand>
</feature>
<feature type="binding site" evidence="4">
    <location>
        <position position="76"/>
    </location>
    <ligand>
        <name>Zn(2+)</name>
        <dbReference type="ChEBI" id="CHEBI:29105"/>
    </ligand>
</feature>
<dbReference type="GO" id="GO:0008270">
    <property type="term" value="F:zinc ion binding"/>
    <property type="evidence" value="ECO:0007669"/>
    <property type="project" value="UniProtKB-UniRule"/>
</dbReference>
<evidence type="ECO:0000256" key="4">
    <source>
        <dbReference type="HAMAP-Rule" id="MF_00213"/>
    </source>
</evidence>
<dbReference type="EMBL" id="LGFU01000001">
    <property type="protein sequence ID" value="KUK47058.1"/>
    <property type="molecule type" value="Genomic_DNA"/>
</dbReference>